<evidence type="ECO:0000313" key="5">
    <source>
        <dbReference type="Proteomes" id="UP000515154"/>
    </source>
</evidence>
<gene>
    <name evidence="6" type="primary">LOC115223282</name>
</gene>
<reference evidence="6" key="1">
    <citation type="submission" date="2025-08" db="UniProtKB">
        <authorList>
            <consortium name="RefSeq"/>
        </authorList>
    </citation>
    <scope>IDENTIFICATION</scope>
</reference>
<dbReference type="GO" id="GO:0009791">
    <property type="term" value="P:post-embryonic development"/>
    <property type="evidence" value="ECO:0007669"/>
    <property type="project" value="TreeGrafter"/>
</dbReference>
<sequence>MAASGQHFSSEDCKVVLNEILDTLNKEENVAQLDEARESAGNDMLKTMQLVFPLATQIEMGIIEKYGFPGNGEGLVRFTQLVKSYEKYNLEISQLNEKLRAILIPPLPLQPPPTTSTAATVTTTSAAAAAAAPAPEEATIVS</sequence>
<dbReference type="InterPro" id="IPR026317">
    <property type="entry name" value="P_C10"/>
</dbReference>
<dbReference type="AlphaFoldDB" id="A0A6P7TEM3"/>
<accession>A0A6P7TEM3</accession>
<evidence type="ECO:0000256" key="1">
    <source>
        <dbReference type="ARBA" id="ARBA00004496"/>
    </source>
</evidence>
<evidence type="ECO:0000313" key="6">
    <source>
        <dbReference type="RefSeq" id="XP_029649649.1"/>
    </source>
</evidence>
<evidence type="ECO:0000256" key="3">
    <source>
        <dbReference type="ARBA" id="ARBA00020502"/>
    </source>
</evidence>
<dbReference type="PANTHER" id="PTHR13463:SF3">
    <property type="entry name" value="PROTEIN C10"/>
    <property type="match status" value="1"/>
</dbReference>
<dbReference type="GO" id="GO:0005737">
    <property type="term" value="C:cytoplasm"/>
    <property type="evidence" value="ECO:0007669"/>
    <property type="project" value="UniProtKB-SubCell"/>
</dbReference>
<evidence type="ECO:0000256" key="4">
    <source>
        <dbReference type="ARBA" id="ARBA00022490"/>
    </source>
</evidence>
<organism evidence="5 6">
    <name type="scientific">Octopus sinensis</name>
    <name type="common">East Asian common octopus</name>
    <dbReference type="NCBI Taxonomy" id="2607531"/>
    <lineage>
        <taxon>Eukaryota</taxon>
        <taxon>Metazoa</taxon>
        <taxon>Spiralia</taxon>
        <taxon>Lophotrochozoa</taxon>
        <taxon>Mollusca</taxon>
        <taxon>Cephalopoda</taxon>
        <taxon>Coleoidea</taxon>
        <taxon>Octopodiformes</taxon>
        <taxon>Octopoda</taxon>
        <taxon>Incirrata</taxon>
        <taxon>Octopodidae</taxon>
        <taxon>Octopus</taxon>
    </lineage>
</organism>
<protein>
    <recommendedName>
        <fullName evidence="3">Protein C10</fullName>
    </recommendedName>
</protein>
<proteinExistence type="inferred from homology"/>
<dbReference type="RefSeq" id="XP_029649649.1">
    <property type="nucleotide sequence ID" value="XM_029793789.2"/>
</dbReference>
<comment type="similarity">
    <text evidence="2">Belongs to the UPF0456 family.</text>
</comment>
<evidence type="ECO:0000256" key="2">
    <source>
        <dbReference type="ARBA" id="ARBA00007083"/>
    </source>
</evidence>
<name>A0A6P7TEM3_9MOLL</name>
<comment type="subcellular location">
    <subcellularLocation>
        <location evidence="1">Cytoplasm</location>
    </subcellularLocation>
</comment>
<dbReference type="Proteomes" id="UP000515154">
    <property type="component" value="Linkage group LG22"/>
</dbReference>
<dbReference type="PANTHER" id="PTHR13463">
    <property type="entry name" value="PROTEIN C10"/>
    <property type="match status" value="1"/>
</dbReference>
<keyword evidence="4" id="KW-0963">Cytoplasm</keyword>
<keyword evidence="5" id="KW-1185">Reference proteome</keyword>
<dbReference type="Pfam" id="PF14974">
    <property type="entry name" value="P_C10"/>
    <property type="match status" value="1"/>
</dbReference>
<dbReference type="KEGG" id="osn:115223282"/>